<evidence type="ECO:0000256" key="3">
    <source>
        <dbReference type="ARBA" id="ARBA00022679"/>
    </source>
</evidence>
<feature type="region of interest" description="N-terminal hotdog fold" evidence="4">
    <location>
        <begin position="720"/>
        <end position="842"/>
    </location>
</feature>
<dbReference type="Gene3D" id="3.30.70.3290">
    <property type="match status" value="1"/>
</dbReference>
<dbReference type="SMART" id="SM00825">
    <property type="entry name" value="PKS_KS"/>
    <property type="match status" value="1"/>
</dbReference>
<dbReference type="InterPro" id="IPR018201">
    <property type="entry name" value="Ketoacyl_synth_AS"/>
</dbReference>
<dbReference type="InterPro" id="IPR042104">
    <property type="entry name" value="PKS_dehydratase_sf"/>
</dbReference>
<dbReference type="InterPro" id="IPR014031">
    <property type="entry name" value="Ketoacyl_synth_C"/>
</dbReference>
<dbReference type="GO" id="GO:0006633">
    <property type="term" value="P:fatty acid biosynthetic process"/>
    <property type="evidence" value="ECO:0007669"/>
    <property type="project" value="InterPro"/>
</dbReference>
<feature type="active site" description="Proton acceptor; for dehydratase activity" evidence="4">
    <location>
        <position position="755"/>
    </location>
</feature>
<reference evidence="9" key="1">
    <citation type="submission" date="2013-03" db="EMBL/GenBank/DDBJ databases">
        <title>The Genome Sequence of Anopheles dirus WRAIR2.</title>
        <authorList>
            <consortium name="The Broad Institute Genomics Platform"/>
            <person name="Neafsey D.E."/>
            <person name="Walton C."/>
            <person name="Walker B."/>
            <person name="Young S.K."/>
            <person name="Zeng Q."/>
            <person name="Gargeya S."/>
            <person name="Fitzgerald M."/>
            <person name="Haas B."/>
            <person name="Abouelleil A."/>
            <person name="Allen A.W."/>
            <person name="Alvarado L."/>
            <person name="Arachchi H.M."/>
            <person name="Berlin A.M."/>
            <person name="Chapman S.B."/>
            <person name="Gainer-Dewar J."/>
            <person name="Goldberg J."/>
            <person name="Griggs A."/>
            <person name="Gujja S."/>
            <person name="Hansen M."/>
            <person name="Howarth C."/>
            <person name="Imamovic A."/>
            <person name="Ireland A."/>
            <person name="Larimer J."/>
            <person name="McCowan C."/>
            <person name="Murphy C."/>
            <person name="Pearson M."/>
            <person name="Poon T.W."/>
            <person name="Priest M."/>
            <person name="Roberts A."/>
            <person name="Saif S."/>
            <person name="Shea T."/>
            <person name="Sisk P."/>
            <person name="Sykes S."/>
            <person name="Wortman J."/>
            <person name="Nusbaum C."/>
            <person name="Birren B."/>
        </authorList>
    </citation>
    <scope>NUCLEOTIDE SEQUENCE [LARGE SCALE GENOMIC DNA]</scope>
    <source>
        <strain evidence="9">WRAIR2</strain>
    </source>
</reference>
<dbReference type="AlphaFoldDB" id="A0A182NUT5"/>
<dbReference type="SUPFAM" id="SSF53901">
    <property type="entry name" value="Thiolase-like"/>
    <property type="match status" value="1"/>
</dbReference>
<evidence type="ECO:0000256" key="4">
    <source>
        <dbReference type="PROSITE-ProRule" id="PRU01363"/>
    </source>
</evidence>
<dbReference type="GO" id="GO:0004312">
    <property type="term" value="F:fatty acid synthase activity"/>
    <property type="evidence" value="ECO:0007669"/>
    <property type="project" value="TreeGrafter"/>
</dbReference>
<dbReference type="InterPro" id="IPR020841">
    <property type="entry name" value="PKS_Beta-ketoAc_synthase_dom"/>
</dbReference>
<dbReference type="CDD" id="cd00833">
    <property type="entry name" value="PKS"/>
    <property type="match status" value="1"/>
</dbReference>
<dbReference type="InterPro" id="IPR001227">
    <property type="entry name" value="Ac_transferase_dom_sf"/>
</dbReference>
<dbReference type="InterPro" id="IPR016039">
    <property type="entry name" value="Thiolase-like"/>
</dbReference>
<dbReference type="VEuPathDB" id="VectorBase:ADIR011435"/>
<dbReference type="Pfam" id="PF16197">
    <property type="entry name" value="KAsynt_C_assoc"/>
    <property type="match status" value="1"/>
</dbReference>
<evidence type="ECO:0000256" key="2">
    <source>
        <dbReference type="ARBA" id="ARBA00022553"/>
    </source>
</evidence>
<dbReference type="InterPro" id="IPR032821">
    <property type="entry name" value="PKS_assoc"/>
</dbReference>
<dbReference type="Pfam" id="PF02801">
    <property type="entry name" value="Ketoacyl-synt_C"/>
    <property type="match status" value="1"/>
</dbReference>
<comment type="similarity">
    <text evidence="5">Belongs to the thiolase-like superfamily. Beta-ketoacyl-ACP synthases family.</text>
</comment>
<feature type="region of interest" description="C-terminal hotdog fold" evidence="4">
    <location>
        <begin position="853"/>
        <end position="983"/>
    </location>
</feature>
<evidence type="ECO:0000313" key="8">
    <source>
        <dbReference type="EnsemblMetazoa" id="ADIR011435-PA"/>
    </source>
</evidence>
<dbReference type="InterPro" id="IPR050091">
    <property type="entry name" value="PKS_NRPS_Biosynth_Enz"/>
</dbReference>
<dbReference type="PROSITE" id="PS52019">
    <property type="entry name" value="PKS_MFAS_DH"/>
    <property type="match status" value="1"/>
</dbReference>
<evidence type="ECO:0000259" key="6">
    <source>
        <dbReference type="PROSITE" id="PS52004"/>
    </source>
</evidence>
<dbReference type="Gene3D" id="3.40.366.10">
    <property type="entry name" value="Malonyl-Coenzyme A Acyl Carrier Protein, domain 2"/>
    <property type="match status" value="1"/>
</dbReference>
<evidence type="ECO:0000259" key="7">
    <source>
        <dbReference type="PROSITE" id="PS52019"/>
    </source>
</evidence>
<dbReference type="InterPro" id="IPR016035">
    <property type="entry name" value="Acyl_Trfase/lysoPLipase"/>
</dbReference>
<evidence type="ECO:0000256" key="5">
    <source>
        <dbReference type="RuleBase" id="RU003694"/>
    </source>
</evidence>
<keyword evidence="9" id="KW-1185">Reference proteome</keyword>
<dbReference type="Gene3D" id="3.40.47.10">
    <property type="match status" value="1"/>
</dbReference>
<sequence length="1046" mass="115508">MNPSKPNDAEAASCTPITSDDSIVISGIAGKYPRSDSVAHFADNLYNKVDLVDDKEDRWRHLYAGIPKRLGKLNNLGKFDAEFFDSSFQETHTMDPQQRLLLEHCYEALLDAGLHPDDIRGTRTGVFVGVSIAETEIYWTYKKTKSPYNRSLLGFVRSMLATKIAYALDLKGPSMAVDTACSSSMYALDWACKAIRQGQCDSAIVAGTNLTLHPYITLQFALLGVLAADGYCRPFDKNASGYSRSEANAVILLQKAKDAKRIYAHVVNTKTNCDGYKLEGITFPSNKVQKQLLDELYAEVPYDPKDVSYVEAHSTGTVVGDPEECDAIEKVFCPDRTEPLLVGSVKSNIGHSEAAAGICSVTKCVIALQNRLIPPNINYTEPRTDVPSLLNGKLKVVDQTIPLSGPLVAVNSFGFGGANAHALLHNSTKQKRNGGLPSDGLLRLVVWSGRTVAAVDHFLESLQGKGYDAELYALTYNIQRMEVPKMSTRAYAIFGAREDGTAEMLCKATACTPPKKYKVPSITLVFGQLGRKWQAAAEAFVPFPEFASSIAECLQAIKDCGFDAFDQTGQIDDPIQHILWTFITQVGVYRMLEKMGLSFELYAGYAVGQITCAYLDGILSLHDALRVAYAQGYIIRAHHSEESYGSVASNKQLNAKLTKVLKPLRLQAATPKWFNPCQLQTFDMYDPKGHHFNLLSLYPKIEFPVSQGTPMISPLLEWDHSADWHVTNFRTTRMVDQSTSEYTISLTEQDYMAGHCIDGRVLIPATGYLFYVWDSFSGKMGIIPEEMPVEFSDIEFLRATTLVGDQHVTLTVDLNEVTGSFEVREGSALVVTGRIRALINYSPQTVEHKKTDSVILPSKDFYKELRLRGYHYGGLFKSVIESASDGSYARIEWKHNWTALLDCILQVAIIAVDSRSLVIPTRIESIKIDPIQHKGTDQTGGTEVPSYNVSFDSDLNLLQCGAIQISGLNASTIARRLPPGVPVLESYKFQPYYPLCTLQPATAVTTIVQTILENQATIFFTVTEIHSQSKDPIISLFGEAIGDLPL</sequence>
<dbReference type="InterPro" id="IPR049900">
    <property type="entry name" value="PKS_mFAS_DH"/>
</dbReference>
<feature type="domain" description="PKS/mFAS DH" evidence="7">
    <location>
        <begin position="720"/>
        <end position="983"/>
    </location>
</feature>
<dbReference type="STRING" id="7168.A0A182NUT5"/>
<keyword evidence="3 5" id="KW-0808">Transferase</keyword>
<keyword evidence="2" id="KW-0597">Phosphoprotein</keyword>
<dbReference type="EnsemblMetazoa" id="ADIR011435-RA">
    <property type="protein sequence ID" value="ADIR011435-PA"/>
    <property type="gene ID" value="ADIR011435"/>
</dbReference>
<dbReference type="SUPFAM" id="SSF52151">
    <property type="entry name" value="FabD/lysophospholipase-like"/>
    <property type="match status" value="1"/>
</dbReference>
<dbReference type="PANTHER" id="PTHR43775">
    <property type="entry name" value="FATTY ACID SYNTHASE"/>
    <property type="match status" value="1"/>
</dbReference>
<evidence type="ECO:0000313" key="9">
    <source>
        <dbReference type="Proteomes" id="UP000075884"/>
    </source>
</evidence>
<dbReference type="Proteomes" id="UP000075884">
    <property type="component" value="Unassembled WGS sequence"/>
</dbReference>
<dbReference type="Pfam" id="PF00109">
    <property type="entry name" value="ketoacyl-synt"/>
    <property type="match status" value="1"/>
</dbReference>
<dbReference type="PROSITE" id="PS52004">
    <property type="entry name" value="KS3_2"/>
    <property type="match status" value="1"/>
</dbReference>
<protein>
    <submittedName>
        <fullName evidence="8">Uncharacterized protein</fullName>
    </submittedName>
</protein>
<proteinExistence type="inferred from homology"/>
<name>A0A182NUT5_9DIPT</name>
<dbReference type="InterPro" id="IPR014030">
    <property type="entry name" value="Ketoacyl_synth_N"/>
</dbReference>
<keyword evidence="1" id="KW-0596">Phosphopantetheine</keyword>
<evidence type="ECO:0000256" key="1">
    <source>
        <dbReference type="ARBA" id="ARBA00022450"/>
    </source>
</evidence>
<reference evidence="8" key="2">
    <citation type="submission" date="2020-05" db="UniProtKB">
        <authorList>
            <consortium name="EnsemblMetazoa"/>
        </authorList>
    </citation>
    <scope>IDENTIFICATION</scope>
    <source>
        <strain evidence="8">WRAIR2</strain>
    </source>
</reference>
<dbReference type="Gene3D" id="3.10.129.110">
    <property type="entry name" value="Polyketide synthase dehydratase"/>
    <property type="match status" value="1"/>
</dbReference>
<dbReference type="PANTHER" id="PTHR43775:SF23">
    <property type="entry name" value="FATTY ACID SYNTHASE 3"/>
    <property type="match status" value="1"/>
</dbReference>
<feature type="domain" description="Ketosynthase family 3 (KS3)" evidence="6">
    <location>
        <begin position="20"/>
        <end position="426"/>
    </location>
</feature>
<feature type="active site" description="Proton donor; for dehydratase activity" evidence="4">
    <location>
        <position position="902"/>
    </location>
</feature>
<accession>A0A182NUT5</accession>
<dbReference type="PROSITE" id="PS00606">
    <property type="entry name" value="KS3_1"/>
    <property type="match status" value="1"/>
</dbReference>
<dbReference type="GO" id="GO:0004315">
    <property type="term" value="F:3-oxoacyl-[acyl-carrier-protein] synthase activity"/>
    <property type="evidence" value="ECO:0007669"/>
    <property type="project" value="InterPro"/>
</dbReference>
<organism evidence="8 9">
    <name type="scientific">Anopheles dirus</name>
    <dbReference type="NCBI Taxonomy" id="7168"/>
    <lineage>
        <taxon>Eukaryota</taxon>
        <taxon>Metazoa</taxon>
        <taxon>Ecdysozoa</taxon>
        <taxon>Arthropoda</taxon>
        <taxon>Hexapoda</taxon>
        <taxon>Insecta</taxon>
        <taxon>Pterygota</taxon>
        <taxon>Neoptera</taxon>
        <taxon>Endopterygota</taxon>
        <taxon>Diptera</taxon>
        <taxon>Nematocera</taxon>
        <taxon>Culicoidea</taxon>
        <taxon>Culicidae</taxon>
        <taxon>Anophelinae</taxon>
        <taxon>Anopheles</taxon>
    </lineage>
</organism>